<proteinExistence type="predicted"/>
<accession>A0ABQ5K5Q6</accession>
<dbReference type="Proteomes" id="UP001057375">
    <property type="component" value="Unassembled WGS sequence"/>
</dbReference>
<feature type="non-terminal residue" evidence="1">
    <location>
        <position position="106"/>
    </location>
</feature>
<sequence>MRPEPGVSSEKIPVGVWIKDVPLPCVSKQSVESNWYPGIKASDVKYRLVKSDPSYCVDTAAVRRQVSMQTRDGGHCLNIRTGAESSAAVVMVKVMIGKTGSSKATK</sequence>
<dbReference type="EMBL" id="BQXS01007503">
    <property type="protein sequence ID" value="GKT27906.1"/>
    <property type="molecule type" value="Genomic_DNA"/>
</dbReference>
<organism evidence="1 2">
    <name type="scientific">Aduncisulcus paluster</name>
    <dbReference type="NCBI Taxonomy" id="2918883"/>
    <lineage>
        <taxon>Eukaryota</taxon>
        <taxon>Metamonada</taxon>
        <taxon>Carpediemonas-like organisms</taxon>
        <taxon>Aduncisulcus</taxon>
    </lineage>
</organism>
<name>A0ABQ5K5Q6_9EUKA</name>
<keyword evidence="2" id="KW-1185">Reference proteome</keyword>
<reference evidence="1" key="1">
    <citation type="submission" date="2022-03" db="EMBL/GenBank/DDBJ databases">
        <title>Draft genome sequence of Aduncisulcus paluster, a free-living microaerophilic Fornicata.</title>
        <authorList>
            <person name="Yuyama I."/>
            <person name="Kume K."/>
            <person name="Tamura T."/>
            <person name="Inagaki Y."/>
            <person name="Hashimoto T."/>
        </authorList>
    </citation>
    <scope>NUCLEOTIDE SEQUENCE</scope>
    <source>
        <strain evidence="1">NY0171</strain>
    </source>
</reference>
<gene>
    <name evidence="1" type="ORF">ADUPG1_004813</name>
</gene>
<protein>
    <submittedName>
        <fullName evidence="1">Uncharacterized protein</fullName>
    </submittedName>
</protein>
<comment type="caution">
    <text evidence="1">The sequence shown here is derived from an EMBL/GenBank/DDBJ whole genome shotgun (WGS) entry which is preliminary data.</text>
</comment>
<evidence type="ECO:0000313" key="1">
    <source>
        <dbReference type="EMBL" id="GKT27906.1"/>
    </source>
</evidence>
<evidence type="ECO:0000313" key="2">
    <source>
        <dbReference type="Proteomes" id="UP001057375"/>
    </source>
</evidence>